<dbReference type="Gene3D" id="3.40.630.30">
    <property type="match status" value="1"/>
</dbReference>
<dbReference type="InterPro" id="IPR016181">
    <property type="entry name" value="Acyl_CoA_acyltransferase"/>
</dbReference>
<dbReference type="GO" id="GO:0016747">
    <property type="term" value="F:acyltransferase activity, transferring groups other than amino-acyl groups"/>
    <property type="evidence" value="ECO:0007669"/>
    <property type="project" value="InterPro"/>
</dbReference>
<dbReference type="PANTHER" id="PTHR43877:SF2">
    <property type="entry name" value="AMINOALKYLPHOSPHONATE N-ACETYLTRANSFERASE-RELATED"/>
    <property type="match status" value="1"/>
</dbReference>
<keyword evidence="1 5" id="KW-0808">Transferase</keyword>
<organism evidence="5 6">
    <name type="scientific">Paenibacillus methanolicus</name>
    <dbReference type="NCBI Taxonomy" id="582686"/>
    <lineage>
        <taxon>Bacteria</taxon>
        <taxon>Bacillati</taxon>
        <taxon>Bacillota</taxon>
        <taxon>Bacilli</taxon>
        <taxon>Bacillales</taxon>
        <taxon>Paenibacillaceae</taxon>
        <taxon>Paenibacillus</taxon>
    </lineage>
</organism>
<evidence type="ECO:0000313" key="5">
    <source>
        <dbReference type="EMBL" id="TYP74803.1"/>
    </source>
</evidence>
<accession>A0A5S5C9Y7</accession>
<dbReference type="Proteomes" id="UP000323257">
    <property type="component" value="Unassembled WGS sequence"/>
</dbReference>
<evidence type="ECO:0000256" key="3">
    <source>
        <dbReference type="SAM" id="MobiDB-lite"/>
    </source>
</evidence>
<evidence type="ECO:0000256" key="2">
    <source>
        <dbReference type="ARBA" id="ARBA00023315"/>
    </source>
</evidence>
<evidence type="ECO:0000256" key="1">
    <source>
        <dbReference type="ARBA" id="ARBA00022679"/>
    </source>
</evidence>
<dbReference type="EMBL" id="VNHS01000005">
    <property type="protein sequence ID" value="TYP74803.1"/>
    <property type="molecule type" value="Genomic_DNA"/>
</dbReference>
<gene>
    <name evidence="5" type="ORF">BCM02_105350</name>
</gene>
<dbReference type="InterPro" id="IPR050832">
    <property type="entry name" value="Bact_Acetyltransf"/>
</dbReference>
<feature type="domain" description="N-acetyltransferase" evidence="4">
    <location>
        <begin position="1"/>
        <end position="123"/>
    </location>
</feature>
<sequence length="132" mass="14924">MPQPKKEGIRWNSSSGKRACGRRRRSGPWTRGALVGSVRGSLTEGVGLIGKLIVHPDYQNRGIGKRLMASMEAAWREAKRFELFTGDRSEKNMRLYEKLGYRVCRTRQVHEGLTLVYMEKPGTMAPIATEES</sequence>
<protein>
    <submittedName>
        <fullName evidence="5">Acetyltransferase (GNAT) family protein</fullName>
    </submittedName>
</protein>
<evidence type="ECO:0000259" key="4">
    <source>
        <dbReference type="PROSITE" id="PS51186"/>
    </source>
</evidence>
<dbReference type="SUPFAM" id="SSF55729">
    <property type="entry name" value="Acyl-CoA N-acyltransferases (Nat)"/>
    <property type="match status" value="1"/>
</dbReference>
<reference evidence="5 6" key="1">
    <citation type="submission" date="2019-07" db="EMBL/GenBank/DDBJ databases">
        <title>Genomic Encyclopedia of Type Strains, Phase III (KMG-III): the genomes of soil and plant-associated and newly described type strains.</title>
        <authorList>
            <person name="Whitman W."/>
        </authorList>
    </citation>
    <scope>NUCLEOTIDE SEQUENCE [LARGE SCALE GENOMIC DNA]</scope>
    <source>
        <strain evidence="5 6">BL24</strain>
    </source>
</reference>
<dbReference type="PROSITE" id="PS51186">
    <property type="entry name" value="GNAT"/>
    <property type="match status" value="1"/>
</dbReference>
<comment type="caution">
    <text evidence="5">The sequence shown here is derived from an EMBL/GenBank/DDBJ whole genome shotgun (WGS) entry which is preliminary data.</text>
</comment>
<dbReference type="PANTHER" id="PTHR43877">
    <property type="entry name" value="AMINOALKYLPHOSPHONATE N-ACETYLTRANSFERASE-RELATED-RELATED"/>
    <property type="match status" value="1"/>
</dbReference>
<dbReference type="CDD" id="cd04301">
    <property type="entry name" value="NAT_SF"/>
    <property type="match status" value="1"/>
</dbReference>
<dbReference type="Pfam" id="PF13508">
    <property type="entry name" value="Acetyltransf_7"/>
    <property type="match status" value="1"/>
</dbReference>
<keyword evidence="2" id="KW-0012">Acyltransferase</keyword>
<keyword evidence="6" id="KW-1185">Reference proteome</keyword>
<name>A0A5S5C9Y7_9BACL</name>
<feature type="region of interest" description="Disordered" evidence="3">
    <location>
        <begin position="1"/>
        <end position="28"/>
    </location>
</feature>
<evidence type="ECO:0000313" key="6">
    <source>
        <dbReference type="Proteomes" id="UP000323257"/>
    </source>
</evidence>
<dbReference type="AlphaFoldDB" id="A0A5S5C9Y7"/>
<dbReference type="InterPro" id="IPR000182">
    <property type="entry name" value="GNAT_dom"/>
</dbReference>
<proteinExistence type="predicted"/>